<feature type="transmembrane region" description="Helical" evidence="1">
    <location>
        <begin position="160"/>
        <end position="178"/>
    </location>
</feature>
<dbReference type="RefSeq" id="WP_130592156.1">
    <property type="nucleotide sequence ID" value="NZ_CP034752.1"/>
</dbReference>
<keyword evidence="1" id="KW-0812">Transmembrane</keyword>
<sequence>MPHSASYSPSRDWQHFERLCRALLSKIYGKQFQRWGRNGQFQNGVDLYTLTKNNKFIALQCKGKGDGFGQNFSIKEIDQIIKDISKFPRKIDHLIILTTAPDDRKIQEYVVKLTQERLEQGKCEISLWGWNTICDHIGLYPDIQKSFYGHWFQRLTITQWCLRSFFIFILLLVGYIGVKQYSEYKNDKLQQKNLSLTSLNQALDLTNELGDSYSSCYLELNKSNFIFSQEFKESCITPIESALANFDKHIEDSSVFLSSVSLEEIDAIKK</sequence>
<evidence type="ECO:0000256" key="1">
    <source>
        <dbReference type="SAM" id="Phobius"/>
    </source>
</evidence>
<keyword evidence="3" id="KW-1185">Reference proteome</keyword>
<keyword evidence="1" id="KW-0472">Membrane</keyword>
<dbReference type="AlphaFoldDB" id="A0A411WLU8"/>
<name>A0A411WLU8_9GAMM</name>
<evidence type="ECO:0000313" key="3">
    <source>
        <dbReference type="Proteomes" id="UP000293154"/>
    </source>
</evidence>
<organism evidence="2 3">
    <name type="scientific">Limnobaculum zhutongyuii</name>
    <dbReference type="NCBI Taxonomy" id="2498113"/>
    <lineage>
        <taxon>Bacteria</taxon>
        <taxon>Pseudomonadati</taxon>
        <taxon>Pseudomonadota</taxon>
        <taxon>Gammaproteobacteria</taxon>
        <taxon>Enterobacterales</taxon>
        <taxon>Budviciaceae</taxon>
        <taxon>Limnobaculum</taxon>
    </lineage>
</organism>
<keyword evidence="1" id="KW-1133">Transmembrane helix</keyword>
<protein>
    <submittedName>
        <fullName evidence="2">Uncharacterized protein</fullName>
    </submittedName>
</protein>
<gene>
    <name evidence="2" type="ORF">EKN56_12935</name>
</gene>
<accession>A0A411WLU8</accession>
<proteinExistence type="predicted"/>
<dbReference type="EMBL" id="CP034752">
    <property type="protein sequence ID" value="QBH97221.1"/>
    <property type="molecule type" value="Genomic_DNA"/>
</dbReference>
<evidence type="ECO:0000313" key="2">
    <source>
        <dbReference type="EMBL" id="QBH97221.1"/>
    </source>
</evidence>
<reference evidence="2 3" key="1">
    <citation type="submission" date="2019-03" db="EMBL/GenBank/DDBJ databases">
        <title>Pragia sp. nov. isolated from the gut tract of Carduelis flavirostris.</title>
        <authorList>
            <person name="Ge Y."/>
        </authorList>
    </citation>
    <scope>NUCLEOTIDE SEQUENCE [LARGE SCALE GENOMIC DNA]</scope>
    <source>
        <strain evidence="2 3">CF-458</strain>
    </source>
</reference>
<dbReference type="OrthoDB" id="7013802at2"/>
<dbReference type="KEGG" id="prag:EKN56_12935"/>
<dbReference type="Proteomes" id="UP000293154">
    <property type="component" value="Chromosome"/>
</dbReference>